<dbReference type="CDD" id="cd00609">
    <property type="entry name" value="AAT_like"/>
    <property type="match status" value="1"/>
</dbReference>
<dbReference type="GO" id="GO:0008483">
    <property type="term" value="F:transaminase activity"/>
    <property type="evidence" value="ECO:0007669"/>
    <property type="project" value="UniProtKB-KW"/>
</dbReference>
<comment type="cofactor">
    <cofactor evidence="1">
        <name>pyridoxal 5'-phosphate</name>
        <dbReference type="ChEBI" id="CHEBI:597326"/>
    </cofactor>
</comment>
<gene>
    <name evidence="7" type="primary">aspC</name>
    <name evidence="7" type="ORF">GCM10010995_19800</name>
</gene>
<dbReference type="PANTHER" id="PTHR46383">
    <property type="entry name" value="ASPARTATE AMINOTRANSFERASE"/>
    <property type="match status" value="1"/>
</dbReference>
<dbReference type="InterPro" id="IPR050596">
    <property type="entry name" value="AspAT/PAT-like"/>
</dbReference>
<name>A0A8J2Z5J1_9GAMM</name>
<proteinExistence type="inferred from homology"/>
<keyword evidence="5" id="KW-0663">Pyridoxal phosphate</keyword>
<dbReference type="InterPro" id="IPR015421">
    <property type="entry name" value="PyrdxlP-dep_Trfase_major"/>
</dbReference>
<reference evidence="7" key="1">
    <citation type="journal article" date="2014" name="Int. J. Syst. Evol. Microbiol.">
        <title>Complete genome sequence of Corynebacterium casei LMG S-19264T (=DSM 44701T), isolated from a smear-ripened cheese.</title>
        <authorList>
            <consortium name="US DOE Joint Genome Institute (JGI-PGF)"/>
            <person name="Walter F."/>
            <person name="Albersmeier A."/>
            <person name="Kalinowski J."/>
            <person name="Ruckert C."/>
        </authorList>
    </citation>
    <scope>NUCLEOTIDE SEQUENCE</scope>
    <source>
        <strain evidence="7">CGMCC 1.15758</strain>
    </source>
</reference>
<keyword evidence="4" id="KW-0808">Transferase</keyword>
<dbReference type="EMBL" id="BMJS01000025">
    <property type="protein sequence ID" value="GGG02444.1"/>
    <property type="molecule type" value="Genomic_DNA"/>
</dbReference>
<evidence type="ECO:0000256" key="3">
    <source>
        <dbReference type="ARBA" id="ARBA00022576"/>
    </source>
</evidence>
<keyword evidence="8" id="KW-1185">Reference proteome</keyword>
<organism evidence="7 8">
    <name type="scientific">Cysteiniphilum litorale</name>
    <dbReference type="NCBI Taxonomy" id="2056700"/>
    <lineage>
        <taxon>Bacteria</taxon>
        <taxon>Pseudomonadati</taxon>
        <taxon>Pseudomonadota</taxon>
        <taxon>Gammaproteobacteria</taxon>
        <taxon>Thiotrichales</taxon>
        <taxon>Fastidiosibacteraceae</taxon>
        <taxon>Cysteiniphilum</taxon>
    </lineage>
</organism>
<keyword evidence="3 7" id="KW-0032">Aminotransferase</keyword>
<dbReference type="RefSeq" id="WP_117003340.1">
    <property type="nucleotide sequence ID" value="NZ_BMJS01000025.1"/>
</dbReference>
<dbReference type="Proteomes" id="UP000636949">
    <property type="component" value="Unassembled WGS sequence"/>
</dbReference>
<feature type="domain" description="Aminotransferase class I/classII large" evidence="6">
    <location>
        <begin position="32"/>
        <end position="403"/>
    </location>
</feature>
<evidence type="ECO:0000256" key="5">
    <source>
        <dbReference type="ARBA" id="ARBA00022898"/>
    </source>
</evidence>
<dbReference type="SUPFAM" id="SSF53383">
    <property type="entry name" value="PLP-dependent transferases"/>
    <property type="match status" value="1"/>
</dbReference>
<evidence type="ECO:0000259" key="6">
    <source>
        <dbReference type="Pfam" id="PF00155"/>
    </source>
</evidence>
<comment type="similarity">
    <text evidence="2">Belongs to the class-I pyridoxal-phosphate-dependent aminotransferase family.</text>
</comment>
<protein>
    <submittedName>
        <fullName evidence="7">Aminotransferase</fullName>
    </submittedName>
</protein>
<dbReference type="InterPro" id="IPR004839">
    <property type="entry name" value="Aminotransferase_I/II_large"/>
</dbReference>
<dbReference type="GO" id="GO:0030170">
    <property type="term" value="F:pyridoxal phosphate binding"/>
    <property type="evidence" value="ECO:0007669"/>
    <property type="project" value="InterPro"/>
</dbReference>
<dbReference type="Pfam" id="PF00155">
    <property type="entry name" value="Aminotran_1_2"/>
    <property type="match status" value="1"/>
</dbReference>
<evidence type="ECO:0000256" key="1">
    <source>
        <dbReference type="ARBA" id="ARBA00001933"/>
    </source>
</evidence>
<dbReference type="InterPro" id="IPR015424">
    <property type="entry name" value="PyrdxlP-dep_Trfase"/>
</dbReference>
<comment type="caution">
    <text evidence="7">The sequence shown here is derived from an EMBL/GenBank/DDBJ whole genome shotgun (WGS) entry which is preliminary data.</text>
</comment>
<reference evidence="7" key="2">
    <citation type="submission" date="2020-09" db="EMBL/GenBank/DDBJ databases">
        <authorList>
            <person name="Sun Q."/>
            <person name="Zhou Y."/>
        </authorList>
    </citation>
    <scope>NUCLEOTIDE SEQUENCE</scope>
    <source>
        <strain evidence="7">CGMCC 1.15758</strain>
    </source>
</reference>
<sequence length="412" mass="46046">MESSFKKVPKTGVIYVMSKAQAHGFYYGNPEWSNLGQGAPETGDMPESPARLKDISLDQISAEYSPVAGDVELRKAVAELYNQRYRFDKKSQYTYENVAISSGGRSALCRIAATMNNINLGHFLPDYTAYEELLNVFGGFVSMPVSYRIADGFKPDVNEMEKAMINMGLGAMLLSNPCNPTGQIIIGDELKQLIDSAKKIGCAMIFDEFYSHYLYDQNQKTLSAAAYIKDVEKDNILIVDGLTKNWRYPGLRISWTLGPKEVIEGIASAGSFLDGGAVHAIQKAVVPLLDLKHADQEADSIQSEFVKKRDYMVSRLKEMGFVLSRVPEGGFYCFASLENLPESLADGMKFFKALLQYKVICVPGEFFDVNPGQRRKVVNTRLKKYVRLSFGPSFEEIKLGLDRIQQMLREAV</sequence>
<dbReference type="Gene3D" id="3.40.640.10">
    <property type="entry name" value="Type I PLP-dependent aspartate aminotransferase-like (Major domain)"/>
    <property type="match status" value="1"/>
</dbReference>
<dbReference type="PANTHER" id="PTHR46383:SF1">
    <property type="entry name" value="ASPARTATE AMINOTRANSFERASE"/>
    <property type="match status" value="1"/>
</dbReference>
<dbReference type="OrthoDB" id="9803354at2"/>
<evidence type="ECO:0000256" key="4">
    <source>
        <dbReference type="ARBA" id="ARBA00022679"/>
    </source>
</evidence>
<accession>A0A8J2Z5J1</accession>
<evidence type="ECO:0000256" key="2">
    <source>
        <dbReference type="ARBA" id="ARBA00007441"/>
    </source>
</evidence>
<dbReference type="GO" id="GO:0006520">
    <property type="term" value="P:amino acid metabolic process"/>
    <property type="evidence" value="ECO:0007669"/>
    <property type="project" value="InterPro"/>
</dbReference>
<dbReference type="AlphaFoldDB" id="A0A8J2Z5J1"/>
<evidence type="ECO:0000313" key="8">
    <source>
        <dbReference type="Proteomes" id="UP000636949"/>
    </source>
</evidence>
<evidence type="ECO:0000313" key="7">
    <source>
        <dbReference type="EMBL" id="GGG02444.1"/>
    </source>
</evidence>